<protein>
    <submittedName>
        <fullName evidence="7">Threonine/homoserine/homoserine lactone efflux protein</fullName>
    </submittedName>
</protein>
<keyword evidence="3 6" id="KW-0812">Transmembrane</keyword>
<evidence type="ECO:0000313" key="8">
    <source>
        <dbReference type="Proteomes" id="UP000182692"/>
    </source>
</evidence>
<keyword evidence="4 6" id="KW-1133">Transmembrane helix</keyword>
<keyword evidence="2" id="KW-1003">Cell membrane</keyword>
<dbReference type="PANTHER" id="PTHR30086:SF16">
    <property type="entry name" value="AMINO ACID EFFLUX PERMEASE RHTB FAMILY"/>
    <property type="match status" value="1"/>
</dbReference>
<accession>A0A1I5TJL8</accession>
<feature type="transmembrane region" description="Helical" evidence="6">
    <location>
        <begin position="182"/>
        <end position="202"/>
    </location>
</feature>
<feature type="transmembrane region" description="Helical" evidence="6">
    <location>
        <begin position="6"/>
        <end position="28"/>
    </location>
</feature>
<dbReference type="Proteomes" id="UP000182692">
    <property type="component" value="Unassembled WGS sequence"/>
</dbReference>
<gene>
    <name evidence="7" type="ORF">SAMN03084138_03244</name>
</gene>
<dbReference type="GO" id="GO:0015171">
    <property type="term" value="F:amino acid transmembrane transporter activity"/>
    <property type="evidence" value="ECO:0007669"/>
    <property type="project" value="TreeGrafter"/>
</dbReference>
<dbReference type="GeneID" id="35871403"/>
<dbReference type="Pfam" id="PF01810">
    <property type="entry name" value="LysE"/>
    <property type="match status" value="1"/>
</dbReference>
<name>A0A1I5TJL8_9GAMM</name>
<feature type="transmembrane region" description="Helical" evidence="6">
    <location>
        <begin position="151"/>
        <end position="170"/>
    </location>
</feature>
<evidence type="ECO:0000256" key="4">
    <source>
        <dbReference type="ARBA" id="ARBA00022989"/>
    </source>
</evidence>
<organism evidence="7 8">
    <name type="scientific">Enterovibrio norvegicus DSM 15893</name>
    <dbReference type="NCBI Taxonomy" id="1121869"/>
    <lineage>
        <taxon>Bacteria</taxon>
        <taxon>Pseudomonadati</taxon>
        <taxon>Pseudomonadota</taxon>
        <taxon>Gammaproteobacteria</taxon>
        <taxon>Vibrionales</taxon>
        <taxon>Vibrionaceae</taxon>
        <taxon>Enterovibrio</taxon>
    </lineage>
</organism>
<evidence type="ECO:0000256" key="1">
    <source>
        <dbReference type="ARBA" id="ARBA00004651"/>
    </source>
</evidence>
<dbReference type="PIRSF" id="PIRSF006324">
    <property type="entry name" value="LeuE"/>
    <property type="match status" value="1"/>
</dbReference>
<reference evidence="7 8" key="1">
    <citation type="submission" date="2016-10" db="EMBL/GenBank/DDBJ databases">
        <authorList>
            <person name="de Groot N.N."/>
        </authorList>
    </citation>
    <scope>NUCLEOTIDE SEQUENCE [LARGE SCALE GENOMIC DNA]</scope>
    <source>
        <strain evidence="7 8">DSM 15893</strain>
    </source>
</reference>
<proteinExistence type="predicted"/>
<comment type="subcellular location">
    <subcellularLocation>
        <location evidence="1">Cell membrane</location>
        <topology evidence="1">Multi-pass membrane protein</topology>
    </subcellularLocation>
</comment>
<dbReference type="OrthoDB" id="581870at2"/>
<feature type="transmembrane region" description="Helical" evidence="6">
    <location>
        <begin position="40"/>
        <end position="64"/>
    </location>
</feature>
<dbReference type="GO" id="GO:0005886">
    <property type="term" value="C:plasma membrane"/>
    <property type="evidence" value="ECO:0007669"/>
    <property type="project" value="UniProtKB-SubCell"/>
</dbReference>
<evidence type="ECO:0000256" key="3">
    <source>
        <dbReference type="ARBA" id="ARBA00022692"/>
    </source>
</evidence>
<dbReference type="EMBL" id="FOWR01000026">
    <property type="protein sequence ID" value="SFP83259.1"/>
    <property type="molecule type" value="Genomic_DNA"/>
</dbReference>
<evidence type="ECO:0000256" key="5">
    <source>
        <dbReference type="ARBA" id="ARBA00023136"/>
    </source>
</evidence>
<dbReference type="RefSeq" id="WP_074927753.1">
    <property type="nucleotide sequence ID" value="NZ_FOWR01000026.1"/>
</dbReference>
<evidence type="ECO:0000313" key="7">
    <source>
        <dbReference type="EMBL" id="SFP83259.1"/>
    </source>
</evidence>
<dbReference type="AlphaFoldDB" id="A0A1I5TJL8"/>
<dbReference type="InterPro" id="IPR001123">
    <property type="entry name" value="LeuE-type"/>
</dbReference>
<evidence type="ECO:0000256" key="6">
    <source>
        <dbReference type="SAM" id="Phobius"/>
    </source>
</evidence>
<keyword evidence="5 6" id="KW-0472">Membrane</keyword>
<sequence length="204" mass="21593">MTVSVWLSLVLVCMLGAMSPGPSLVVMVRHSLAGGRLHGIVAAWAHALGVGLYAVITLLGLAVLLKESPMAFQIIAYAGAGYLAWLGIKSLQSKGGVAAKLESGEKTTLLEAARDGAMISILNPKLALFFLALFSQFVAVGTDVFSRSVIVATPLVIDGLWYTIVALVLSSSRMLDTLKRRAVWIDKFCGIVLIGLAIRVVVTL</sequence>
<evidence type="ECO:0000256" key="2">
    <source>
        <dbReference type="ARBA" id="ARBA00022475"/>
    </source>
</evidence>
<dbReference type="STRING" id="1121869.SAMN03084138_03244"/>
<dbReference type="PANTHER" id="PTHR30086">
    <property type="entry name" value="ARGININE EXPORTER PROTEIN ARGO"/>
    <property type="match status" value="1"/>
</dbReference>
<feature type="transmembrane region" description="Helical" evidence="6">
    <location>
        <begin position="126"/>
        <end position="145"/>
    </location>
</feature>